<protein>
    <submittedName>
        <fullName evidence="1">Uncharacterized protein</fullName>
    </submittedName>
</protein>
<reference evidence="1 2" key="1">
    <citation type="journal article" date="2022" name="bioRxiv">
        <title>An ancient truncated duplication of the anti-Mullerian hormone receptor type 2 gene is a potential conserved master sex determinant in the Pangasiidae catfish family.</title>
        <authorList>
            <person name="Wen M."/>
            <person name="Pan Q."/>
            <person name="Jouanno E."/>
            <person name="Montfort J."/>
            <person name="Zahm M."/>
            <person name="Cabau C."/>
            <person name="Klopp C."/>
            <person name="Iampietro C."/>
            <person name="Roques C."/>
            <person name="Bouchez O."/>
            <person name="Castinel A."/>
            <person name="Donnadieu C."/>
            <person name="Parrinello H."/>
            <person name="Poncet C."/>
            <person name="Belmonte E."/>
            <person name="Gautier V."/>
            <person name="Avarre J.-C."/>
            <person name="Dugue R."/>
            <person name="Gustiano R."/>
            <person name="Ha T.T.T."/>
            <person name="Campet M."/>
            <person name="Sriphairoj K."/>
            <person name="Ribolli J."/>
            <person name="de Almeida F.L."/>
            <person name="Desvignes T."/>
            <person name="Postlethwait J.H."/>
            <person name="Bucao C.F."/>
            <person name="Robinson-Rechavi M."/>
            <person name="Bobe J."/>
            <person name="Herpin A."/>
            <person name="Guiguen Y."/>
        </authorList>
    </citation>
    <scope>NUCLEOTIDE SEQUENCE [LARGE SCALE GENOMIC DNA]</scope>
    <source>
        <strain evidence="1">YG-Dec2019</strain>
    </source>
</reference>
<comment type="caution">
    <text evidence="1">The sequence shown here is derived from an EMBL/GenBank/DDBJ whole genome shotgun (WGS) entry which is preliminary data.</text>
</comment>
<proteinExistence type="predicted"/>
<gene>
    <name evidence="1" type="ORF">PGIGA_G00080570</name>
</gene>
<sequence length="124" mass="14016">MGKRKDLSHFDKGQIVITRRLGQSISKTAGLVGCPRYAVVSTYQMWSKEGQPVYRQQGDGRPRLNDAHEEQRLARLVRSNRRATVTQIAEKLMLAMIEKCQNTQCICSVAANREKRIKAAVEVS</sequence>
<name>A0ACC5XA47_PANGG</name>
<dbReference type="Proteomes" id="UP000829447">
    <property type="component" value="Linkage Group LG17"/>
</dbReference>
<accession>A0ACC5XA47</accession>
<dbReference type="EMBL" id="CM040470">
    <property type="protein sequence ID" value="MCI4387991.1"/>
    <property type="molecule type" value="Genomic_DNA"/>
</dbReference>
<keyword evidence="2" id="KW-1185">Reference proteome</keyword>
<evidence type="ECO:0000313" key="2">
    <source>
        <dbReference type="Proteomes" id="UP000829447"/>
    </source>
</evidence>
<evidence type="ECO:0000313" key="1">
    <source>
        <dbReference type="EMBL" id="MCI4387991.1"/>
    </source>
</evidence>
<organism evidence="1 2">
    <name type="scientific">Pangasianodon gigas</name>
    <name type="common">Mekong giant catfish</name>
    <name type="synonym">Pangasius gigas</name>
    <dbReference type="NCBI Taxonomy" id="30993"/>
    <lineage>
        <taxon>Eukaryota</taxon>
        <taxon>Metazoa</taxon>
        <taxon>Chordata</taxon>
        <taxon>Craniata</taxon>
        <taxon>Vertebrata</taxon>
        <taxon>Euteleostomi</taxon>
        <taxon>Actinopterygii</taxon>
        <taxon>Neopterygii</taxon>
        <taxon>Teleostei</taxon>
        <taxon>Ostariophysi</taxon>
        <taxon>Siluriformes</taxon>
        <taxon>Pangasiidae</taxon>
        <taxon>Pangasianodon</taxon>
    </lineage>
</organism>